<gene>
    <name evidence="15" type="ORF">SAMN05421749_10737</name>
</gene>
<feature type="transmembrane region" description="Helical" evidence="13">
    <location>
        <begin position="12"/>
        <end position="34"/>
    </location>
</feature>
<evidence type="ECO:0000256" key="12">
    <source>
        <dbReference type="ARBA" id="ARBA00023136"/>
    </source>
</evidence>
<keyword evidence="10 13" id="KW-1133">Transmembrane helix</keyword>
<evidence type="ECO:0000256" key="13">
    <source>
        <dbReference type="SAM" id="Phobius"/>
    </source>
</evidence>
<dbReference type="EC" id="2.7.13.3" evidence="3"/>
<keyword evidence="9" id="KW-0067">ATP-binding</keyword>
<evidence type="ECO:0000256" key="1">
    <source>
        <dbReference type="ARBA" id="ARBA00000085"/>
    </source>
</evidence>
<dbReference type="InterPro" id="IPR050428">
    <property type="entry name" value="TCS_sensor_his_kinase"/>
</dbReference>
<dbReference type="InterPro" id="IPR005467">
    <property type="entry name" value="His_kinase_dom"/>
</dbReference>
<evidence type="ECO:0000256" key="6">
    <source>
        <dbReference type="ARBA" id="ARBA00022692"/>
    </source>
</evidence>
<dbReference type="SMART" id="SM00387">
    <property type="entry name" value="HATPase_c"/>
    <property type="match status" value="1"/>
</dbReference>
<reference evidence="16" key="1">
    <citation type="submission" date="2016-09" db="EMBL/GenBank/DDBJ databases">
        <authorList>
            <person name="Varghese N."/>
            <person name="Submissions S."/>
        </authorList>
    </citation>
    <scope>NUCLEOTIDE SEQUENCE [LARGE SCALE GENOMIC DNA]</scope>
    <source>
        <strain evidence="16">ANC 3699</strain>
    </source>
</reference>
<dbReference type="SMART" id="SM00388">
    <property type="entry name" value="HisKA"/>
    <property type="match status" value="1"/>
</dbReference>
<evidence type="ECO:0000256" key="7">
    <source>
        <dbReference type="ARBA" id="ARBA00022741"/>
    </source>
</evidence>
<name>A0A1G6MKI8_9GAMM</name>
<evidence type="ECO:0000256" key="3">
    <source>
        <dbReference type="ARBA" id="ARBA00012438"/>
    </source>
</evidence>
<comment type="catalytic activity">
    <reaction evidence="1">
        <text>ATP + protein L-histidine = ADP + protein N-phospho-L-histidine.</text>
        <dbReference type="EC" id="2.7.13.3"/>
    </reaction>
</comment>
<dbReference type="SUPFAM" id="SSF47384">
    <property type="entry name" value="Homodimeric domain of signal transducing histidine kinase"/>
    <property type="match status" value="1"/>
</dbReference>
<dbReference type="InterPro" id="IPR036890">
    <property type="entry name" value="HATPase_C_sf"/>
</dbReference>
<accession>A0A1G6MKI8</accession>
<evidence type="ECO:0000256" key="11">
    <source>
        <dbReference type="ARBA" id="ARBA00023012"/>
    </source>
</evidence>
<dbReference type="InterPro" id="IPR003661">
    <property type="entry name" value="HisK_dim/P_dom"/>
</dbReference>
<dbReference type="Pfam" id="PF00512">
    <property type="entry name" value="HisKA"/>
    <property type="match status" value="1"/>
</dbReference>
<keyword evidence="11" id="KW-0902">Two-component regulatory system</keyword>
<evidence type="ECO:0000256" key="10">
    <source>
        <dbReference type="ARBA" id="ARBA00022989"/>
    </source>
</evidence>
<keyword evidence="8 15" id="KW-0418">Kinase</keyword>
<keyword evidence="12 13" id="KW-0472">Membrane</keyword>
<dbReference type="AlphaFoldDB" id="A0A1G6MKI8"/>
<protein>
    <recommendedName>
        <fullName evidence="3">histidine kinase</fullName>
        <ecNumber evidence="3">2.7.13.3</ecNumber>
    </recommendedName>
</protein>
<dbReference type="GO" id="GO:0000155">
    <property type="term" value="F:phosphorelay sensor kinase activity"/>
    <property type="evidence" value="ECO:0007669"/>
    <property type="project" value="InterPro"/>
</dbReference>
<sequence length="440" mass="50126">MTKTTYSIRKRALLISILISLLVFIAMFFAAYRISYHETEEILDQRLQSMAEWIAENAPNPQQSHFDTSKTYHEEDVFIDITLNTKLNSPQNSILFKQQQQAGLYRQPQDQHQFIAYIIPLADRQIQVAQPLYVRRELAIELAGSMLIPYLIALPLLFILLYWGIDRAFAPIRQLQGEFSRRQYHDLSALSKEDYPQELSAIIAETNALFSRIEVAQHAQNEFIAHAAHELRSPLTAVNLQIKMLQKEVPDSKTAQQLMSSILRLQHLVQQLLDLAKQGETTQLDAEQVTLQALLLDVVQDLYPLIHKKKIDLSLEAPDEKIELLINRHALHLTLRNLLDNAVKYTPELGKVQISINPPSVVSARSMIELIIEDSGIGIAEHEYANIMQKFYRINNVGIGSGLGLSIVEKSLEKLNAKIQFEKSTTLNGLKVTLWIPLHS</sequence>
<evidence type="ECO:0000256" key="5">
    <source>
        <dbReference type="ARBA" id="ARBA00022679"/>
    </source>
</evidence>
<dbReference type="PANTHER" id="PTHR45436">
    <property type="entry name" value="SENSOR HISTIDINE KINASE YKOH"/>
    <property type="match status" value="1"/>
</dbReference>
<dbReference type="PANTHER" id="PTHR45436:SF14">
    <property type="entry name" value="SENSOR PROTEIN QSEC"/>
    <property type="match status" value="1"/>
</dbReference>
<dbReference type="CDD" id="cd00082">
    <property type="entry name" value="HisKA"/>
    <property type="match status" value="1"/>
</dbReference>
<evidence type="ECO:0000256" key="2">
    <source>
        <dbReference type="ARBA" id="ARBA00004141"/>
    </source>
</evidence>
<evidence type="ECO:0000256" key="9">
    <source>
        <dbReference type="ARBA" id="ARBA00022840"/>
    </source>
</evidence>
<comment type="subcellular location">
    <subcellularLocation>
        <location evidence="2">Membrane</location>
        <topology evidence="2">Multi-pass membrane protein</topology>
    </subcellularLocation>
</comment>
<dbReference type="PRINTS" id="PR00344">
    <property type="entry name" value="BCTRLSENSOR"/>
</dbReference>
<feature type="domain" description="Histidine kinase" evidence="14">
    <location>
        <begin position="226"/>
        <end position="440"/>
    </location>
</feature>
<evidence type="ECO:0000313" key="16">
    <source>
        <dbReference type="Proteomes" id="UP000242317"/>
    </source>
</evidence>
<dbReference type="RefSeq" id="WP_092620538.1">
    <property type="nucleotide sequence ID" value="NZ_FMYK01000007.1"/>
</dbReference>
<feature type="transmembrane region" description="Helical" evidence="13">
    <location>
        <begin position="147"/>
        <end position="165"/>
    </location>
</feature>
<dbReference type="Gene3D" id="3.30.565.10">
    <property type="entry name" value="Histidine kinase-like ATPase, C-terminal domain"/>
    <property type="match status" value="1"/>
</dbReference>
<keyword evidence="6 13" id="KW-0812">Transmembrane</keyword>
<dbReference type="SUPFAM" id="SSF55874">
    <property type="entry name" value="ATPase domain of HSP90 chaperone/DNA topoisomerase II/histidine kinase"/>
    <property type="match status" value="1"/>
</dbReference>
<keyword evidence="5" id="KW-0808">Transferase</keyword>
<dbReference type="EMBL" id="FMYK01000007">
    <property type="protein sequence ID" value="SDC55737.1"/>
    <property type="molecule type" value="Genomic_DNA"/>
</dbReference>
<dbReference type="GO" id="GO:0005886">
    <property type="term" value="C:plasma membrane"/>
    <property type="evidence" value="ECO:0007669"/>
    <property type="project" value="TreeGrafter"/>
</dbReference>
<dbReference type="PROSITE" id="PS50109">
    <property type="entry name" value="HIS_KIN"/>
    <property type="match status" value="1"/>
</dbReference>
<dbReference type="Pfam" id="PF02518">
    <property type="entry name" value="HATPase_c"/>
    <property type="match status" value="1"/>
</dbReference>
<dbReference type="Proteomes" id="UP000242317">
    <property type="component" value="Unassembled WGS sequence"/>
</dbReference>
<evidence type="ECO:0000313" key="15">
    <source>
        <dbReference type="EMBL" id="SDC55737.1"/>
    </source>
</evidence>
<evidence type="ECO:0000256" key="4">
    <source>
        <dbReference type="ARBA" id="ARBA00022553"/>
    </source>
</evidence>
<dbReference type="Gene3D" id="1.10.287.130">
    <property type="match status" value="1"/>
</dbReference>
<keyword evidence="16" id="KW-1185">Reference proteome</keyword>
<dbReference type="InterPro" id="IPR004358">
    <property type="entry name" value="Sig_transdc_His_kin-like_C"/>
</dbReference>
<keyword evidence="7" id="KW-0547">Nucleotide-binding</keyword>
<evidence type="ECO:0000259" key="14">
    <source>
        <dbReference type="PROSITE" id="PS50109"/>
    </source>
</evidence>
<dbReference type="InterPro" id="IPR003594">
    <property type="entry name" value="HATPase_dom"/>
</dbReference>
<evidence type="ECO:0000256" key="8">
    <source>
        <dbReference type="ARBA" id="ARBA00022777"/>
    </source>
</evidence>
<keyword evidence="4" id="KW-0597">Phosphoprotein</keyword>
<dbReference type="InterPro" id="IPR036097">
    <property type="entry name" value="HisK_dim/P_sf"/>
</dbReference>
<dbReference type="GO" id="GO:0005524">
    <property type="term" value="F:ATP binding"/>
    <property type="evidence" value="ECO:0007669"/>
    <property type="project" value="UniProtKB-KW"/>
</dbReference>
<organism evidence="15 16">
    <name type="scientific">Acinetobacter marinus</name>
    <dbReference type="NCBI Taxonomy" id="281375"/>
    <lineage>
        <taxon>Bacteria</taxon>
        <taxon>Pseudomonadati</taxon>
        <taxon>Pseudomonadota</taxon>
        <taxon>Gammaproteobacteria</taxon>
        <taxon>Moraxellales</taxon>
        <taxon>Moraxellaceae</taxon>
        <taxon>Acinetobacter</taxon>
    </lineage>
</organism>
<dbReference type="OrthoDB" id="9809766at2"/>
<proteinExistence type="predicted"/>